<dbReference type="Proteomes" id="UP001062901">
    <property type="component" value="Unassembled WGS sequence"/>
</dbReference>
<keyword evidence="5 7" id="KW-1133">Transmembrane helix</keyword>
<keyword evidence="9" id="KW-1185">Reference proteome</keyword>
<evidence type="ECO:0000256" key="4">
    <source>
        <dbReference type="ARBA" id="ARBA00022692"/>
    </source>
</evidence>
<dbReference type="PANTHER" id="PTHR30509">
    <property type="entry name" value="P-HYDROXYBENZOIC ACID EFFLUX PUMP SUBUNIT-RELATED"/>
    <property type="match status" value="1"/>
</dbReference>
<dbReference type="EMBL" id="BAQD01000015">
    <property type="protein sequence ID" value="GBQ06910.1"/>
    <property type="molecule type" value="Genomic_DNA"/>
</dbReference>
<evidence type="ECO:0000256" key="3">
    <source>
        <dbReference type="ARBA" id="ARBA00022475"/>
    </source>
</evidence>
<feature type="transmembrane region" description="Helical" evidence="7">
    <location>
        <begin position="365"/>
        <end position="383"/>
    </location>
</feature>
<feature type="transmembrane region" description="Helical" evidence="7">
    <location>
        <begin position="419"/>
        <end position="438"/>
    </location>
</feature>
<feature type="transmembrane region" description="Helical" evidence="7">
    <location>
        <begin position="113"/>
        <end position="131"/>
    </location>
</feature>
<keyword evidence="2" id="KW-0813">Transport</keyword>
<evidence type="ECO:0000313" key="8">
    <source>
        <dbReference type="EMBL" id="GBQ06910.1"/>
    </source>
</evidence>
<keyword evidence="4 7" id="KW-0812">Transmembrane</keyword>
<accession>A0ABQ0NZR0</accession>
<dbReference type="PANTHER" id="PTHR30509:SF9">
    <property type="entry name" value="MULTIDRUG RESISTANCE PROTEIN MDTO"/>
    <property type="match status" value="1"/>
</dbReference>
<protein>
    <recommendedName>
        <fullName evidence="10">FUSC family protein</fullName>
    </recommendedName>
</protein>
<evidence type="ECO:0000313" key="9">
    <source>
        <dbReference type="Proteomes" id="UP001062901"/>
    </source>
</evidence>
<reference evidence="8" key="1">
    <citation type="submission" date="2013-04" db="EMBL/GenBank/DDBJ databases">
        <title>The genome sequencing project of 58 acetic acid bacteria.</title>
        <authorList>
            <person name="Okamoto-Kainuma A."/>
            <person name="Ishikawa M."/>
            <person name="Umino S."/>
            <person name="Koizumi Y."/>
            <person name="Shiwa Y."/>
            <person name="Yoshikawa H."/>
            <person name="Matsutani M."/>
            <person name="Matsushita K."/>
        </authorList>
    </citation>
    <scope>NUCLEOTIDE SEQUENCE</scope>
    <source>
        <strain evidence="8">DSM 15669</strain>
    </source>
</reference>
<evidence type="ECO:0000256" key="5">
    <source>
        <dbReference type="ARBA" id="ARBA00022989"/>
    </source>
</evidence>
<keyword evidence="6 7" id="KW-0472">Membrane</keyword>
<feature type="transmembrane region" description="Helical" evidence="7">
    <location>
        <begin position="495"/>
        <end position="521"/>
    </location>
</feature>
<evidence type="ECO:0000256" key="6">
    <source>
        <dbReference type="ARBA" id="ARBA00023136"/>
    </source>
</evidence>
<feature type="transmembrane region" description="Helical" evidence="7">
    <location>
        <begin position="12"/>
        <end position="35"/>
    </location>
</feature>
<feature type="transmembrane region" description="Helical" evidence="7">
    <location>
        <begin position="389"/>
        <end position="407"/>
    </location>
</feature>
<evidence type="ECO:0008006" key="10">
    <source>
        <dbReference type="Google" id="ProtNLM"/>
    </source>
</evidence>
<proteinExistence type="predicted"/>
<comment type="caution">
    <text evidence="8">The sequence shown here is derived from an EMBL/GenBank/DDBJ whole genome shotgun (WGS) entry which is preliminary data.</text>
</comment>
<evidence type="ECO:0000256" key="1">
    <source>
        <dbReference type="ARBA" id="ARBA00004651"/>
    </source>
</evidence>
<sequence length="694" mass="77333">MRKEPLLRPSYFSAFLYAFRTTIASLVALAIAFWMELGQPQWAAMTVWIVAQSSPGMSLSKGRWRIVGTCVGMVGAIWLVGFSPQAPWMFFLLLALWLGLCAGFASMTQNFRGYAVVLAGYTGAIIALSAVDQPDQVFNIAIARGTYILLGVVCEMVAGMMFVSGTVRKARRELQDRVSTVLSHSTSVLSAVMRDEEGSIDQLCNQLSSLQSVSDQLEFIRIEMHGYGHEVDRAYVTFGGVAVMLSRGLGLRSRMASVGPLGEELKADLETFAQDMSDLSAFLAIGDHADQALEKAELLLAHCRDKLAVYLTRHDQETIKDGVVLTGVEVMLQDLCEALSVHCAGEKHVPLSGHHRLHRHVDKRLAFSNSVRSMVAILLGALVWEVTAWPHGALFVTFIAVVCTRFSTFDNTVLASRRFFYGAVWAVIAGIIPVFIVMPITSSYVVLGMTLGFFMFLGGLALRYPPTAVMAASYANFFPWVLGLDNQGRYSELDWFNVSLALLLGLWCGVLVFRTVLPITVRHAWRLMRRELLDSLHHITRHDEDVTHYDWVDDTTQRLEQVFHFVGQLPQKDIDHMIHGTLAIVTVGRNMLMLRQLVQEGRLPKEAEREGEALMNELTSSNVENQADKALVSSNFQTEQESLSQFFWKTSNLTVRRDIVLAMGSLRIMRFELPRGQSFLTQPMMSSETKSGLG</sequence>
<feature type="transmembrane region" description="Helical" evidence="7">
    <location>
        <begin position="137"/>
        <end position="163"/>
    </location>
</feature>
<evidence type="ECO:0000256" key="2">
    <source>
        <dbReference type="ARBA" id="ARBA00022448"/>
    </source>
</evidence>
<comment type="subcellular location">
    <subcellularLocation>
        <location evidence="1">Cell membrane</location>
        <topology evidence="1">Multi-pass membrane protein</topology>
    </subcellularLocation>
</comment>
<dbReference type="RefSeq" id="WP_018979127.1">
    <property type="nucleotide sequence ID" value="NZ_BAQD01000015.1"/>
</dbReference>
<dbReference type="InterPro" id="IPR006726">
    <property type="entry name" value="PHBA_efflux_AaeB/fusaric-R"/>
</dbReference>
<feature type="transmembrane region" description="Helical" evidence="7">
    <location>
        <begin position="88"/>
        <end position="106"/>
    </location>
</feature>
<gene>
    <name evidence="8" type="ORF">AA15669_1144</name>
</gene>
<keyword evidence="3" id="KW-1003">Cell membrane</keyword>
<organism evidence="8 9">
    <name type="scientific">Saccharibacter floricola DSM 15669</name>
    <dbReference type="NCBI Taxonomy" id="1123227"/>
    <lineage>
        <taxon>Bacteria</taxon>
        <taxon>Pseudomonadati</taxon>
        <taxon>Pseudomonadota</taxon>
        <taxon>Alphaproteobacteria</taxon>
        <taxon>Acetobacterales</taxon>
        <taxon>Acetobacteraceae</taxon>
        <taxon>Saccharibacter</taxon>
    </lineage>
</organism>
<dbReference type="Pfam" id="PF04632">
    <property type="entry name" value="FUSC"/>
    <property type="match status" value="1"/>
</dbReference>
<feature type="transmembrane region" description="Helical" evidence="7">
    <location>
        <begin position="467"/>
        <end position="483"/>
    </location>
</feature>
<evidence type="ECO:0000256" key="7">
    <source>
        <dbReference type="SAM" id="Phobius"/>
    </source>
</evidence>
<name>A0ABQ0NZR0_9PROT</name>